<accession>A0A6B2L844</accession>
<dbReference type="InterPro" id="IPR015421">
    <property type="entry name" value="PyrdxlP-dep_Trfase_major"/>
</dbReference>
<dbReference type="EMBL" id="GIBP01004223">
    <property type="protein sequence ID" value="NDV33192.1"/>
    <property type="molecule type" value="Transcribed_RNA"/>
</dbReference>
<evidence type="ECO:0000259" key="2">
    <source>
        <dbReference type="Pfam" id="PF00266"/>
    </source>
</evidence>
<feature type="domain" description="Aminotransferase class V" evidence="2">
    <location>
        <begin position="5"/>
        <end position="244"/>
    </location>
</feature>
<dbReference type="InterPro" id="IPR000192">
    <property type="entry name" value="Aminotrans_V_dom"/>
</dbReference>
<name>A0A6B2L844_9EUKA</name>
<dbReference type="InterPro" id="IPR015422">
    <property type="entry name" value="PyrdxlP-dep_Trfase_small"/>
</dbReference>
<protein>
    <recommendedName>
        <fullName evidence="2">Aminotransferase class V domain-containing protein</fullName>
    </recommendedName>
</protein>
<dbReference type="Gene3D" id="3.40.640.10">
    <property type="entry name" value="Type I PLP-dependent aspartate aminotransferase-like (Major domain)"/>
    <property type="match status" value="1"/>
</dbReference>
<dbReference type="InterPro" id="IPR015424">
    <property type="entry name" value="PyrdxlP-dep_Trfase"/>
</dbReference>
<dbReference type="PANTHER" id="PTHR43092:SF2">
    <property type="entry name" value="HERCYNYLCYSTEINE SULFOXIDE LYASE"/>
    <property type="match status" value="1"/>
</dbReference>
<dbReference type="PANTHER" id="PTHR43092">
    <property type="entry name" value="L-CYSTEINE DESULFHYDRASE"/>
    <property type="match status" value="1"/>
</dbReference>
<dbReference type="SUPFAM" id="SSF53383">
    <property type="entry name" value="PLP-dependent transferases"/>
    <property type="match status" value="1"/>
</dbReference>
<sequence length="323" mass="36143">MRSLNFKAGDVIIILSIAYDMVKHTLNHLCSTVGVKVVVLPVWFPGKGRPPVSDSNQTILQAIESAIRSNPTTKLVSMCHISSTPAIILPVAEVVALCKRHGVLSLIDGAHSIGQIGVDIHSLAALGMDFWVGNIHKWMYGPKGSAVMWMKPTFQEKVVPPVISSAYTTGVTPGQSNYLSRFQYTGTRDYSAWCSIGASIDFRSAVGEEDIRSWNLKLSKWAQDYLAKLWKTEILVPPEMTAMMSHTRLPEKIKRKEEVRWLTKCLLEQYGIFVVIFSLVNQNGEESYWTRLSAQIFLEESDIIHFGNTVLKLIENLPQHSNL</sequence>
<evidence type="ECO:0000256" key="1">
    <source>
        <dbReference type="ARBA" id="ARBA00022898"/>
    </source>
</evidence>
<keyword evidence="1" id="KW-0663">Pyridoxal phosphate</keyword>
<proteinExistence type="predicted"/>
<dbReference type="AlphaFoldDB" id="A0A6B2L844"/>
<dbReference type="Gene3D" id="3.90.1150.10">
    <property type="entry name" value="Aspartate Aminotransferase, domain 1"/>
    <property type="match status" value="1"/>
</dbReference>
<evidence type="ECO:0000313" key="3">
    <source>
        <dbReference type="EMBL" id="NDV33192.1"/>
    </source>
</evidence>
<dbReference type="Pfam" id="PF00266">
    <property type="entry name" value="Aminotran_5"/>
    <property type="match status" value="1"/>
</dbReference>
<organism evidence="3">
    <name type="scientific">Arcella intermedia</name>
    <dbReference type="NCBI Taxonomy" id="1963864"/>
    <lineage>
        <taxon>Eukaryota</taxon>
        <taxon>Amoebozoa</taxon>
        <taxon>Tubulinea</taxon>
        <taxon>Elardia</taxon>
        <taxon>Arcellinida</taxon>
        <taxon>Sphaerothecina</taxon>
        <taxon>Arcellidae</taxon>
        <taxon>Arcella</taxon>
    </lineage>
</organism>
<reference evidence="3" key="1">
    <citation type="journal article" date="2020" name="J. Eukaryot. Microbiol.">
        <title>De novo Sequencing, Assembly and Annotation of the Transcriptome for the Free-Living Testate Amoeba Arcella intermedia.</title>
        <authorList>
            <person name="Ribeiro G.M."/>
            <person name="Porfirio-Sousa A.L."/>
            <person name="Maurer-Alcala X.X."/>
            <person name="Katz L.A."/>
            <person name="Lahr D.J.G."/>
        </authorList>
    </citation>
    <scope>NUCLEOTIDE SEQUENCE</scope>
</reference>